<keyword evidence="3" id="KW-1185">Reference proteome</keyword>
<evidence type="ECO:0000313" key="3">
    <source>
        <dbReference type="Proteomes" id="UP000283479"/>
    </source>
</evidence>
<dbReference type="InterPro" id="IPR004360">
    <property type="entry name" value="Glyas_Fos-R_dOase_dom"/>
</dbReference>
<gene>
    <name evidence="2" type="ORF">EGT50_10500</name>
</gene>
<proteinExistence type="predicted"/>
<name>A0A3S3BI76_9NOCA</name>
<dbReference type="InterPro" id="IPR037523">
    <property type="entry name" value="VOC_core"/>
</dbReference>
<dbReference type="Gene3D" id="3.10.180.10">
    <property type="entry name" value="2,3-Dihydroxybiphenyl 1,2-Dioxygenase, domain 1"/>
    <property type="match status" value="1"/>
</dbReference>
<dbReference type="InterPro" id="IPR029068">
    <property type="entry name" value="Glyas_Bleomycin-R_OHBP_Dase"/>
</dbReference>
<feature type="domain" description="VOC" evidence="1">
    <location>
        <begin position="4"/>
        <end position="126"/>
    </location>
</feature>
<comment type="caution">
    <text evidence="2">The sequence shown here is derived from an EMBL/GenBank/DDBJ whole genome shotgun (WGS) entry which is preliminary data.</text>
</comment>
<dbReference type="Proteomes" id="UP000283479">
    <property type="component" value="Unassembled WGS sequence"/>
</dbReference>
<evidence type="ECO:0000259" key="1">
    <source>
        <dbReference type="PROSITE" id="PS51819"/>
    </source>
</evidence>
<dbReference type="RefSeq" id="WP_127954089.1">
    <property type="nucleotide sequence ID" value="NZ_RKLO01000004.1"/>
</dbReference>
<dbReference type="PANTHER" id="PTHR36503">
    <property type="entry name" value="BLR2520 PROTEIN"/>
    <property type="match status" value="1"/>
</dbReference>
<sequence>MTPQLKAIGLVTTDLAASLRFYRLLGLGIPADAETQPHVEVVAGGMHLMWDTVAVVESFGGPYTAPTGDSRVSLAFECGSPDQVNEVWARLAQAGHGRVEPFDAPWGQRYATVADPDGNGVDLFASLPA</sequence>
<dbReference type="SUPFAM" id="SSF54593">
    <property type="entry name" value="Glyoxalase/Bleomycin resistance protein/Dihydroxybiphenyl dioxygenase"/>
    <property type="match status" value="1"/>
</dbReference>
<organism evidence="2 3">
    <name type="scientific">Rhodococcus xishaensis</name>
    <dbReference type="NCBI Taxonomy" id="2487364"/>
    <lineage>
        <taxon>Bacteria</taxon>
        <taxon>Bacillati</taxon>
        <taxon>Actinomycetota</taxon>
        <taxon>Actinomycetes</taxon>
        <taxon>Mycobacteriales</taxon>
        <taxon>Nocardiaceae</taxon>
        <taxon>Rhodococcus</taxon>
    </lineage>
</organism>
<dbReference type="Pfam" id="PF00903">
    <property type="entry name" value="Glyoxalase"/>
    <property type="match status" value="1"/>
</dbReference>
<protein>
    <submittedName>
        <fullName evidence="2">Glyoxalase</fullName>
    </submittedName>
</protein>
<accession>A0A3S3BI76</accession>
<dbReference type="AlphaFoldDB" id="A0A3S3BI76"/>
<dbReference type="PANTHER" id="PTHR36503:SF3">
    <property type="entry name" value="BLR0126 PROTEIN"/>
    <property type="match status" value="1"/>
</dbReference>
<dbReference type="OrthoDB" id="9798430at2"/>
<dbReference type="EMBL" id="RKLO01000004">
    <property type="protein sequence ID" value="RVW01893.1"/>
    <property type="molecule type" value="Genomic_DNA"/>
</dbReference>
<dbReference type="PROSITE" id="PS51819">
    <property type="entry name" value="VOC"/>
    <property type="match status" value="1"/>
</dbReference>
<reference evidence="2 3" key="1">
    <citation type="submission" date="2018-11" db="EMBL/GenBank/DDBJ databases">
        <title>Rhodococcus spongicola sp. nov. and Rhodococcus xishaensis sp. nov. from marine sponges.</title>
        <authorList>
            <person name="Li L."/>
            <person name="Lin H.W."/>
        </authorList>
    </citation>
    <scope>NUCLEOTIDE SEQUENCE [LARGE SCALE GENOMIC DNA]</scope>
    <source>
        <strain evidence="2 3">LHW51113</strain>
    </source>
</reference>
<evidence type="ECO:0000313" key="2">
    <source>
        <dbReference type="EMBL" id="RVW01893.1"/>
    </source>
</evidence>